<evidence type="ECO:0000256" key="1">
    <source>
        <dbReference type="SAM" id="MobiDB-lite"/>
    </source>
</evidence>
<dbReference type="EMBL" id="JAIPUX010001880">
    <property type="protein sequence ID" value="KAH0623702.1"/>
    <property type="molecule type" value="Genomic_DNA"/>
</dbReference>
<feature type="region of interest" description="Disordered" evidence="1">
    <location>
        <begin position="150"/>
        <end position="171"/>
    </location>
</feature>
<dbReference type="Proteomes" id="UP000826234">
    <property type="component" value="Unassembled WGS sequence"/>
</dbReference>
<accession>A0ABQ7T2I7</accession>
<comment type="caution">
    <text evidence="2">The sequence shown here is derived from an EMBL/GenBank/DDBJ whole genome shotgun (WGS) entry which is preliminary data.</text>
</comment>
<evidence type="ECO:0000313" key="3">
    <source>
        <dbReference type="Proteomes" id="UP000826234"/>
    </source>
</evidence>
<protein>
    <submittedName>
        <fullName evidence="2">Uncharacterized protein</fullName>
    </submittedName>
</protein>
<proteinExistence type="predicted"/>
<reference evidence="2 3" key="1">
    <citation type="journal article" date="2022" name="Gigascience">
        <title>A chromosome-level genome assembly and annotation of the desert horned lizard, Phrynosoma platyrhinos, provides insight into chromosomal rearrangements among reptiles.</title>
        <authorList>
            <person name="Koochekian N."/>
            <person name="Ascanio A."/>
            <person name="Farleigh K."/>
            <person name="Card D.C."/>
            <person name="Schield D.R."/>
            <person name="Castoe T.A."/>
            <person name="Jezkova T."/>
        </authorList>
    </citation>
    <scope>NUCLEOTIDE SEQUENCE [LARGE SCALE GENOMIC DNA]</scope>
    <source>
        <strain evidence="2">NK-2021</strain>
    </source>
</reference>
<name>A0ABQ7T2I7_PHRPL</name>
<gene>
    <name evidence="2" type="ORF">JD844_006764</name>
</gene>
<organism evidence="2 3">
    <name type="scientific">Phrynosoma platyrhinos</name>
    <name type="common">Desert horned lizard</name>
    <dbReference type="NCBI Taxonomy" id="52577"/>
    <lineage>
        <taxon>Eukaryota</taxon>
        <taxon>Metazoa</taxon>
        <taxon>Chordata</taxon>
        <taxon>Craniata</taxon>
        <taxon>Vertebrata</taxon>
        <taxon>Euteleostomi</taxon>
        <taxon>Lepidosauria</taxon>
        <taxon>Squamata</taxon>
        <taxon>Bifurcata</taxon>
        <taxon>Unidentata</taxon>
        <taxon>Episquamata</taxon>
        <taxon>Toxicofera</taxon>
        <taxon>Iguania</taxon>
        <taxon>Phrynosomatidae</taxon>
        <taxon>Phrynosomatinae</taxon>
        <taxon>Phrynosoma</taxon>
    </lineage>
</organism>
<sequence length="243" mass="27651">IEQSNSQRYSMACLLKNIKLVYHNEKSTDPGQCHLSKSRSRRLTARRRSNSFSMCVLPSIPEYPGFQDIKVRILDVSAIICKIQMEILGNCVLQDLRRTRLENSPGTNRNLGYPADHFTKGHCKTKSNFSAETLQDYYNDKLMELRNYGTKKSNGKAKGYPDENQKPSFTSQGLRWRNSCGAMIQANLMKLTEDPYVSADQITKSMTSGTKDQGTNQEGCKRNYLESLTMSINGPLEMLVRRK</sequence>
<evidence type="ECO:0000313" key="2">
    <source>
        <dbReference type="EMBL" id="KAH0623702.1"/>
    </source>
</evidence>
<keyword evidence="3" id="KW-1185">Reference proteome</keyword>
<feature type="non-terminal residue" evidence="2">
    <location>
        <position position="1"/>
    </location>
</feature>